<dbReference type="PANTHER" id="PTHR31983:SF0">
    <property type="entry name" value="GLUCAN ENDO-1,3-BETA-D-GLUCOSIDASE 2"/>
    <property type="match status" value="1"/>
</dbReference>
<dbReference type="AlphaFoldDB" id="A0A5N6YPF7"/>
<organism evidence="10">
    <name type="scientific">Aspergillus arachidicola</name>
    <dbReference type="NCBI Taxonomy" id="656916"/>
    <lineage>
        <taxon>Eukaryota</taxon>
        <taxon>Fungi</taxon>
        <taxon>Dikarya</taxon>
        <taxon>Ascomycota</taxon>
        <taxon>Pezizomycotina</taxon>
        <taxon>Eurotiomycetes</taxon>
        <taxon>Eurotiomycetidae</taxon>
        <taxon>Eurotiales</taxon>
        <taxon>Aspergillaceae</taxon>
        <taxon>Aspergillus</taxon>
        <taxon>Aspergillus subgen. Circumdati</taxon>
    </lineage>
</organism>
<keyword evidence="5" id="KW-0119">Carbohydrate metabolism</keyword>
<dbReference type="GO" id="GO:0009986">
    <property type="term" value="C:cell surface"/>
    <property type="evidence" value="ECO:0007669"/>
    <property type="project" value="TreeGrafter"/>
</dbReference>
<accession>A0A5N6YPF7</accession>
<evidence type="ECO:0000256" key="6">
    <source>
        <dbReference type="ARBA" id="ARBA00023295"/>
    </source>
</evidence>
<evidence type="ECO:0000256" key="1">
    <source>
        <dbReference type="ARBA" id="ARBA00000382"/>
    </source>
</evidence>
<evidence type="ECO:0000313" key="10">
    <source>
        <dbReference type="EMBL" id="KAE8345410.1"/>
    </source>
</evidence>
<dbReference type="InterPro" id="IPR040720">
    <property type="entry name" value="GH81_C"/>
</dbReference>
<dbReference type="EC" id="3.2.1.39" evidence="3"/>
<reference evidence="10" key="1">
    <citation type="submission" date="2019-04" db="EMBL/GenBank/DDBJ databases">
        <title>Friends and foes A comparative genomics study of 23 Aspergillus species from section Flavi.</title>
        <authorList>
            <consortium name="DOE Joint Genome Institute"/>
            <person name="Kjaerbolling I."/>
            <person name="Vesth T."/>
            <person name="Frisvad J.C."/>
            <person name="Nybo J.L."/>
            <person name="Theobald S."/>
            <person name="Kildgaard S."/>
            <person name="Isbrandt T."/>
            <person name="Kuo A."/>
            <person name="Sato A."/>
            <person name="Lyhne E.K."/>
            <person name="Kogle M.E."/>
            <person name="Wiebenga A."/>
            <person name="Kun R.S."/>
            <person name="Lubbers R.J."/>
            <person name="Makela M.R."/>
            <person name="Barry K."/>
            <person name="Chovatia M."/>
            <person name="Clum A."/>
            <person name="Daum C."/>
            <person name="Haridas S."/>
            <person name="He G."/>
            <person name="LaButti K."/>
            <person name="Lipzen A."/>
            <person name="Mondo S."/>
            <person name="Riley R."/>
            <person name="Salamov A."/>
            <person name="Simmons B.A."/>
            <person name="Magnuson J.K."/>
            <person name="Henrissat B."/>
            <person name="Mortensen U.H."/>
            <person name="Larsen T.O."/>
            <person name="Devries R.P."/>
            <person name="Grigoriev I.V."/>
            <person name="Machida M."/>
            <person name="Baker S.E."/>
            <person name="Andersen M.R."/>
        </authorList>
    </citation>
    <scope>NUCLEOTIDE SEQUENCE</scope>
    <source>
        <strain evidence="10">CBS 117612</strain>
    </source>
</reference>
<comment type="similarity">
    <text evidence="2">Belongs to the glycosyl hydrolase 81 family.</text>
</comment>
<evidence type="ECO:0000256" key="4">
    <source>
        <dbReference type="ARBA" id="ARBA00022801"/>
    </source>
</evidence>
<feature type="domain" description="Glycosyl hydrolase family 81 C-terminal" evidence="9">
    <location>
        <begin position="1"/>
        <end position="80"/>
    </location>
</feature>
<name>A0A5N6YPF7_9EURO</name>
<dbReference type="Proteomes" id="UP000325558">
    <property type="component" value="Unassembled WGS sequence"/>
</dbReference>
<dbReference type="PANTHER" id="PTHR31983">
    <property type="entry name" value="ENDO-1,3(4)-BETA-GLUCANASE 1"/>
    <property type="match status" value="1"/>
</dbReference>
<evidence type="ECO:0000259" key="9">
    <source>
        <dbReference type="Pfam" id="PF17652"/>
    </source>
</evidence>
<comment type="catalytic activity">
    <reaction evidence="1">
        <text>Hydrolysis of (1-&gt;3)-beta-D-glucosidic linkages in (1-&gt;3)-beta-D-glucans.</text>
        <dbReference type="EC" id="3.2.1.39"/>
    </reaction>
</comment>
<dbReference type="GO" id="GO:0000272">
    <property type="term" value="P:polysaccharide catabolic process"/>
    <property type="evidence" value="ECO:0007669"/>
    <property type="project" value="UniProtKB-KW"/>
</dbReference>
<dbReference type="GO" id="GO:0052861">
    <property type="term" value="F:endo-1,3(4)-beta-glucanase activity"/>
    <property type="evidence" value="ECO:0007669"/>
    <property type="project" value="InterPro"/>
</dbReference>
<evidence type="ECO:0000256" key="3">
    <source>
        <dbReference type="ARBA" id="ARBA00012780"/>
    </source>
</evidence>
<keyword evidence="4" id="KW-0378">Hydrolase</keyword>
<evidence type="ECO:0000256" key="8">
    <source>
        <dbReference type="ARBA" id="ARBA00023326"/>
    </source>
</evidence>
<evidence type="ECO:0000256" key="2">
    <source>
        <dbReference type="ARBA" id="ARBA00010730"/>
    </source>
</evidence>
<dbReference type="OrthoDB" id="4473401at2759"/>
<dbReference type="Gene3D" id="1.20.5.420">
    <property type="entry name" value="Immunoglobulin FC, subunit C"/>
    <property type="match status" value="1"/>
</dbReference>
<dbReference type="InterPro" id="IPR005200">
    <property type="entry name" value="Endo-beta-glucanase"/>
</dbReference>
<dbReference type="GO" id="GO:0071555">
    <property type="term" value="P:cell wall organization"/>
    <property type="evidence" value="ECO:0007669"/>
    <property type="project" value="UniProtKB-KW"/>
</dbReference>
<gene>
    <name evidence="10" type="ORF">BDV24DRAFT_125989</name>
</gene>
<keyword evidence="7" id="KW-0961">Cell wall biogenesis/degradation</keyword>
<evidence type="ECO:0000256" key="7">
    <source>
        <dbReference type="ARBA" id="ARBA00023316"/>
    </source>
</evidence>
<dbReference type="Pfam" id="PF17652">
    <property type="entry name" value="Glyco_hydro81C"/>
    <property type="match status" value="1"/>
</dbReference>
<dbReference type="PROSITE" id="PS52008">
    <property type="entry name" value="GH81"/>
    <property type="match status" value="1"/>
</dbReference>
<dbReference type="EMBL" id="ML737120">
    <property type="protein sequence ID" value="KAE8345410.1"/>
    <property type="molecule type" value="Genomic_DNA"/>
</dbReference>
<keyword evidence="6" id="KW-0326">Glycosidase</keyword>
<protein>
    <recommendedName>
        <fullName evidence="3">glucan endo-1,3-beta-D-glucosidase</fullName>
        <ecNumber evidence="3">3.2.1.39</ecNumber>
    </recommendedName>
</protein>
<keyword evidence="8" id="KW-0624">Polysaccharide degradation</keyword>
<proteinExistence type="inferred from homology"/>
<sequence length="90" mass="9847">MLPLLPVSPYTRSQKFVKEEWDALFATNAAAPAEHVQAGWKGVLYANLALIDPVSAWNFFAQPNFDYSVIDGGATRIWYLALAYIGLGGA</sequence>
<evidence type="ECO:0000256" key="5">
    <source>
        <dbReference type="ARBA" id="ARBA00023277"/>
    </source>
</evidence>
<dbReference type="GO" id="GO:0042973">
    <property type="term" value="F:glucan endo-1,3-beta-D-glucosidase activity"/>
    <property type="evidence" value="ECO:0007669"/>
    <property type="project" value="UniProtKB-EC"/>
</dbReference>